<sequence>MAKLAKLRRLSSNSLRRLLPSVSHFTLPPSLSKRVASDVPLPVVPARPACIALQNEDLDEDAVVITALRSVPFCCHADLATMPRAALLGVAHTLNAALPAALRIDAGPARSDATIRRAIERLVGIRPANTPAAQDQSASAAQDQSVPISTAAGIAKDRASLAVPSPDPATMTTRSRSNMSLSLSIAHAPSLGVLREADEDPPASPAAGARPQKKRRVLRPPATPPDFDARRITRAQAHRLSLPALPALDAHPNITTTRGRGARRSQSAVLTSTPKRPGRTGTGRGLALGDVNSLGRKALQNMRNGVLDMKGTPRAEKGAGLKRKASEASLDEGEVTFGIDGLTMPIAGSDLNIDISLSI</sequence>
<name>M2PA69_CERS8</name>
<reference evidence="2 3" key="1">
    <citation type="journal article" date="2012" name="Proc. Natl. Acad. Sci. U.S.A.">
        <title>Comparative genomics of Ceriporiopsis subvermispora and Phanerochaete chrysosporium provide insight into selective ligninolysis.</title>
        <authorList>
            <person name="Fernandez-Fueyo E."/>
            <person name="Ruiz-Duenas F.J."/>
            <person name="Ferreira P."/>
            <person name="Floudas D."/>
            <person name="Hibbett D.S."/>
            <person name="Canessa P."/>
            <person name="Larrondo L.F."/>
            <person name="James T.Y."/>
            <person name="Seelenfreund D."/>
            <person name="Lobos S."/>
            <person name="Polanco R."/>
            <person name="Tello M."/>
            <person name="Honda Y."/>
            <person name="Watanabe T."/>
            <person name="Watanabe T."/>
            <person name="Ryu J.S."/>
            <person name="Kubicek C.P."/>
            <person name="Schmoll M."/>
            <person name="Gaskell J."/>
            <person name="Hammel K.E."/>
            <person name="St John F.J."/>
            <person name="Vanden Wymelenberg A."/>
            <person name="Sabat G."/>
            <person name="Splinter BonDurant S."/>
            <person name="Syed K."/>
            <person name="Yadav J.S."/>
            <person name="Doddapaneni H."/>
            <person name="Subramanian V."/>
            <person name="Lavin J.L."/>
            <person name="Oguiza J.A."/>
            <person name="Perez G."/>
            <person name="Pisabarro A.G."/>
            <person name="Ramirez L."/>
            <person name="Santoyo F."/>
            <person name="Master E."/>
            <person name="Coutinho P.M."/>
            <person name="Henrissat B."/>
            <person name="Lombard V."/>
            <person name="Magnuson J.K."/>
            <person name="Kuees U."/>
            <person name="Hori C."/>
            <person name="Igarashi K."/>
            <person name="Samejima M."/>
            <person name="Held B.W."/>
            <person name="Barry K.W."/>
            <person name="LaButti K.M."/>
            <person name="Lapidus A."/>
            <person name="Lindquist E.A."/>
            <person name="Lucas S.M."/>
            <person name="Riley R."/>
            <person name="Salamov A.A."/>
            <person name="Hoffmeister D."/>
            <person name="Schwenk D."/>
            <person name="Hadar Y."/>
            <person name="Yarden O."/>
            <person name="de Vries R.P."/>
            <person name="Wiebenga A."/>
            <person name="Stenlid J."/>
            <person name="Eastwood D."/>
            <person name="Grigoriev I.V."/>
            <person name="Berka R.M."/>
            <person name="Blanchette R.A."/>
            <person name="Kersten P."/>
            <person name="Martinez A.T."/>
            <person name="Vicuna R."/>
            <person name="Cullen D."/>
        </authorList>
    </citation>
    <scope>NUCLEOTIDE SEQUENCE [LARGE SCALE GENOMIC DNA]</scope>
    <source>
        <strain evidence="2 3">B</strain>
    </source>
</reference>
<proteinExistence type="predicted"/>
<organism evidence="2 3">
    <name type="scientific">Ceriporiopsis subvermispora (strain B)</name>
    <name type="common">White-rot fungus</name>
    <name type="synonym">Gelatoporia subvermispora</name>
    <dbReference type="NCBI Taxonomy" id="914234"/>
    <lineage>
        <taxon>Eukaryota</taxon>
        <taxon>Fungi</taxon>
        <taxon>Dikarya</taxon>
        <taxon>Basidiomycota</taxon>
        <taxon>Agaricomycotina</taxon>
        <taxon>Agaricomycetes</taxon>
        <taxon>Polyporales</taxon>
        <taxon>Gelatoporiaceae</taxon>
        <taxon>Gelatoporia</taxon>
    </lineage>
</organism>
<dbReference type="OrthoDB" id="3061698at2759"/>
<feature type="region of interest" description="Disordered" evidence="1">
    <location>
        <begin position="308"/>
        <end position="327"/>
    </location>
</feature>
<feature type="compositionally biased region" description="Polar residues" evidence="1">
    <location>
        <begin position="253"/>
        <end position="274"/>
    </location>
</feature>
<evidence type="ECO:0000313" key="2">
    <source>
        <dbReference type="EMBL" id="EMD32374.1"/>
    </source>
</evidence>
<accession>M2PA69</accession>
<feature type="region of interest" description="Disordered" evidence="1">
    <location>
        <begin position="195"/>
        <end position="229"/>
    </location>
</feature>
<dbReference type="EMBL" id="KB445811">
    <property type="protein sequence ID" value="EMD32374.1"/>
    <property type="molecule type" value="Genomic_DNA"/>
</dbReference>
<evidence type="ECO:0000256" key="1">
    <source>
        <dbReference type="SAM" id="MobiDB-lite"/>
    </source>
</evidence>
<feature type="region of interest" description="Disordered" evidence="1">
    <location>
        <begin position="157"/>
        <end position="178"/>
    </location>
</feature>
<dbReference type="HOGENOM" id="CLU_744226_0_0_1"/>
<dbReference type="STRING" id="914234.M2PA69"/>
<keyword evidence="3" id="KW-1185">Reference proteome</keyword>
<dbReference type="Proteomes" id="UP000016930">
    <property type="component" value="Unassembled WGS sequence"/>
</dbReference>
<gene>
    <name evidence="2" type="ORF">CERSUDRAFT_99465</name>
</gene>
<dbReference type="AlphaFoldDB" id="M2PA69"/>
<evidence type="ECO:0000313" key="3">
    <source>
        <dbReference type="Proteomes" id="UP000016930"/>
    </source>
</evidence>
<protein>
    <submittedName>
        <fullName evidence="2">Uncharacterized protein</fullName>
    </submittedName>
</protein>
<feature type="region of interest" description="Disordered" evidence="1">
    <location>
        <begin position="243"/>
        <end position="289"/>
    </location>
</feature>